<dbReference type="PRINTS" id="PR00344">
    <property type="entry name" value="BCTRLSENSOR"/>
</dbReference>
<dbReference type="Pfam" id="PF02518">
    <property type="entry name" value="HATPase_c"/>
    <property type="match status" value="1"/>
</dbReference>
<dbReference type="InterPro" id="IPR004358">
    <property type="entry name" value="Sig_transdc_His_kin-like_C"/>
</dbReference>
<evidence type="ECO:0000256" key="9">
    <source>
        <dbReference type="ARBA" id="ARBA00023012"/>
    </source>
</evidence>
<feature type="domain" description="Histidine kinase" evidence="12">
    <location>
        <begin position="246"/>
        <end position="467"/>
    </location>
</feature>
<evidence type="ECO:0000259" key="13">
    <source>
        <dbReference type="PROSITE" id="PS50885"/>
    </source>
</evidence>
<dbReference type="InterPro" id="IPR036097">
    <property type="entry name" value="HisK_dim/P_sf"/>
</dbReference>
<dbReference type="Gene3D" id="1.10.287.130">
    <property type="match status" value="1"/>
</dbReference>
<keyword evidence="9" id="KW-0902">Two-component regulatory system</keyword>
<comment type="subcellular location">
    <subcellularLocation>
        <location evidence="2">Membrane</location>
    </subcellularLocation>
</comment>
<evidence type="ECO:0000256" key="1">
    <source>
        <dbReference type="ARBA" id="ARBA00000085"/>
    </source>
</evidence>
<keyword evidence="10 11" id="KW-0472">Membrane</keyword>
<dbReference type="InterPro" id="IPR050428">
    <property type="entry name" value="TCS_sensor_his_kinase"/>
</dbReference>
<reference evidence="14" key="1">
    <citation type="submission" date="2023-01" db="EMBL/GenBank/DDBJ databases">
        <title>Whole genome sequence of Paucibacter sp. S2-9 isolated from pond sediment.</title>
        <authorList>
            <person name="Jung J.Y."/>
        </authorList>
    </citation>
    <scope>NUCLEOTIDE SEQUENCE</scope>
    <source>
        <strain evidence="14">S2-9</strain>
    </source>
</reference>
<evidence type="ECO:0000256" key="11">
    <source>
        <dbReference type="SAM" id="Phobius"/>
    </source>
</evidence>
<evidence type="ECO:0000256" key="10">
    <source>
        <dbReference type="ARBA" id="ARBA00023136"/>
    </source>
</evidence>
<dbReference type="SUPFAM" id="SSF47384">
    <property type="entry name" value="Homodimeric domain of signal transducing histidine kinase"/>
    <property type="match status" value="1"/>
</dbReference>
<feature type="domain" description="HAMP" evidence="13">
    <location>
        <begin position="186"/>
        <end position="238"/>
    </location>
</feature>
<dbReference type="GO" id="GO:0005886">
    <property type="term" value="C:plasma membrane"/>
    <property type="evidence" value="ECO:0007669"/>
    <property type="project" value="TreeGrafter"/>
</dbReference>
<dbReference type="InterPro" id="IPR013727">
    <property type="entry name" value="2CSK_N"/>
</dbReference>
<accession>A0AA95NG38</accession>
<protein>
    <recommendedName>
        <fullName evidence="3">histidine kinase</fullName>
        <ecNumber evidence="3">2.7.13.3</ecNumber>
    </recommendedName>
</protein>
<keyword evidence="7 14" id="KW-0418">Kinase</keyword>
<evidence type="ECO:0000256" key="8">
    <source>
        <dbReference type="ARBA" id="ARBA00022989"/>
    </source>
</evidence>
<name>A0AA95NG38_9BURK</name>
<dbReference type="InterPro" id="IPR005467">
    <property type="entry name" value="His_kinase_dom"/>
</dbReference>
<evidence type="ECO:0000256" key="2">
    <source>
        <dbReference type="ARBA" id="ARBA00004370"/>
    </source>
</evidence>
<dbReference type="AlphaFoldDB" id="A0AA95NG38"/>
<dbReference type="SMART" id="SM00387">
    <property type="entry name" value="HATPase_c"/>
    <property type="match status" value="1"/>
</dbReference>
<gene>
    <name evidence="14" type="ORF">PFX98_22715</name>
</gene>
<evidence type="ECO:0000256" key="3">
    <source>
        <dbReference type="ARBA" id="ARBA00012438"/>
    </source>
</evidence>
<dbReference type="KEGG" id="pais:PFX98_22715"/>
<dbReference type="PROSITE" id="PS50885">
    <property type="entry name" value="HAMP"/>
    <property type="match status" value="1"/>
</dbReference>
<evidence type="ECO:0000313" key="14">
    <source>
        <dbReference type="EMBL" id="WIT11669.1"/>
    </source>
</evidence>
<dbReference type="EMBL" id="CP116346">
    <property type="protein sequence ID" value="WIT11669.1"/>
    <property type="molecule type" value="Genomic_DNA"/>
</dbReference>
<dbReference type="PROSITE" id="PS50109">
    <property type="entry name" value="HIS_KIN"/>
    <property type="match status" value="1"/>
</dbReference>
<dbReference type="Proteomes" id="UP001177769">
    <property type="component" value="Chromosome"/>
</dbReference>
<dbReference type="PANTHER" id="PTHR45436">
    <property type="entry name" value="SENSOR HISTIDINE KINASE YKOH"/>
    <property type="match status" value="1"/>
</dbReference>
<dbReference type="Pfam" id="PF08521">
    <property type="entry name" value="2CSK_N"/>
    <property type="match status" value="1"/>
</dbReference>
<comment type="catalytic activity">
    <reaction evidence="1">
        <text>ATP + protein L-histidine = ADP + protein N-phospho-L-histidine.</text>
        <dbReference type="EC" id="2.7.13.3"/>
    </reaction>
</comment>
<keyword evidence="8 11" id="KW-1133">Transmembrane helix</keyword>
<dbReference type="InterPro" id="IPR003661">
    <property type="entry name" value="HisK_dim/P_dom"/>
</dbReference>
<feature type="transmembrane region" description="Helical" evidence="11">
    <location>
        <begin position="12"/>
        <end position="35"/>
    </location>
</feature>
<dbReference type="SMART" id="SM00388">
    <property type="entry name" value="HisKA"/>
    <property type="match status" value="1"/>
</dbReference>
<sequence length="467" mass="50790">MPARPPSLRRQLLAPLVWIWALGIVLAAAGAYGLASSSANAAFDRGLQDETSALAAKMAWTDRGPLLDMSPQTLELLTWDSTERNNFVVLDESGRVLAGDGEVPRPELRHHSFAKPLLFDGQFQGQAVRGAMFSLTSPMLDRSVSIIVIETRGKRQRLVRDVLVAMALPTLALGGLSMVLLAWGIRRGLQPLREVAREVAQRASSDLRPLPIEGVPAEAVPLIERINTLLSDVQHSVALQRRFVADAAHQMRTPVAGLRVLTQELEQELKALPAAAGAAPAWEPVLRAMLQSSERLARLIGQLLSLARSEAALAFDGEQGRMDLRPILREAAEPLALRAAREGKSLSLEMPMEPVLAQAHPLWLGEALVNVLDNALRYGGPHIVLRLGVVEGQAQIDIEDDGEGVAPQDLPRLSEAFWRGARADTRNDGGTGLGLAIAFEIISRLGGSWAAFTRPELQGFRIRWRLP</sequence>
<feature type="transmembrane region" description="Helical" evidence="11">
    <location>
        <begin position="162"/>
        <end position="185"/>
    </location>
</feature>
<dbReference type="GO" id="GO:0000155">
    <property type="term" value="F:phosphorelay sensor kinase activity"/>
    <property type="evidence" value="ECO:0007669"/>
    <property type="project" value="InterPro"/>
</dbReference>
<evidence type="ECO:0000256" key="6">
    <source>
        <dbReference type="ARBA" id="ARBA00022692"/>
    </source>
</evidence>
<evidence type="ECO:0000256" key="5">
    <source>
        <dbReference type="ARBA" id="ARBA00022679"/>
    </source>
</evidence>
<dbReference type="InterPro" id="IPR003594">
    <property type="entry name" value="HATPase_dom"/>
</dbReference>
<evidence type="ECO:0000259" key="12">
    <source>
        <dbReference type="PROSITE" id="PS50109"/>
    </source>
</evidence>
<keyword evidence="4" id="KW-0597">Phosphoprotein</keyword>
<evidence type="ECO:0000313" key="15">
    <source>
        <dbReference type="Proteomes" id="UP001177769"/>
    </source>
</evidence>
<keyword evidence="5" id="KW-0808">Transferase</keyword>
<dbReference type="RefSeq" id="WP_285232754.1">
    <property type="nucleotide sequence ID" value="NZ_CP116346.1"/>
</dbReference>
<dbReference type="Pfam" id="PF00512">
    <property type="entry name" value="HisKA"/>
    <property type="match status" value="1"/>
</dbReference>
<dbReference type="Gene3D" id="3.30.565.10">
    <property type="entry name" value="Histidine kinase-like ATPase, C-terminal domain"/>
    <property type="match status" value="1"/>
</dbReference>
<dbReference type="PANTHER" id="PTHR45436:SF1">
    <property type="entry name" value="SENSOR PROTEIN QSEC"/>
    <property type="match status" value="1"/>
</dbReference>
<evidence type="ECO:0000256" key="7">
    <source>
        <dbReference type="ARBA" id="ARBA00022777"/>
    </source>
</evidence>
<keyword evidence="15" id="KW-1185">Reference proteome</keyword>
<keyword evidence="6 11" id="KW-0812">Transmembrane</keyword>
<dbReference type="SUPFAM" id="SSF55874">
    <property type="entry name" value="ATPase domain of HSP90 chaperone/DNA topoisomerase II/histidine kinase"/>
    <property type="match status" value="1"/>
</dbReference>
<dbReference type="InterPro" id="IPR036890">
    <property type="entry name" value="HATPase_C_sf"/>
</dbReference>
<organism evidence="14 15">
    <name type="scientific">Paucibacter sediminis</name>
    <dbReference type="NCBI Taxonomy" id="3019553"/>
    <lineage>
        <taxon>Bacteria</taxon>
        <taxon>Pseudomonadati</taxon>
        <taxon>Pseudomonadota</taxon>
        <taxon>Betaproteobacteria</taxon>
        <taxon>Burkholderiales</taxon>
        <taxon>Sphaerotilaceae</taxon>
        <taxon>Roseateles</taxon>
    </lineage>
</organism>
<dbReference type="CDD" id="cd00082">
    <property type="entry name" value="HisKA"/>
    <property type="match status" value="1"/>
</dbReference>
<proteinExistence type="predicted"/>
<dbReference type="EC" id="2.7.13.3" evidence="3"/>
<dbReference type="InterPro" id="IPR003660">
    <property type="entry name" value="HAMP_dom"/>
</dbReference>
<evidence type="ECO:0000256" key="4">
    <source>
        <dbReference type="ARBA" id="ARBA00022553"/>
    </source>
</evidence>